<dbReference type="Pfam" id="PF08126">
    <property type="entry name" value="Propeptide_C25"/>
    <property type="match status" value="1"/>
</dbReference>
<dbReference type="InterPro" id="IPR029031">
    <property type="entry name" value="Gingipain_N_sf"/>
</dbReference>
<evidence type="ECO:0000256" key="1">
    <source>
        <dbReference type="ARBA" id="ARBA00022729"/>
    </source>
</evidence>
<accession>A0A7C6AAF1</accession>
<feature type="domain" description="Gingipain propeptide" evidence="3">
    <location>
        <begin position="77"/>
        <end position="240"/>
    </location>
</feature>
<dbReference type="InterPro" id="IPR012600">
    <property type="entry name" value="Propeptide_C25"/>
</dbReference>
<dbReference type="Gene3D" id="3.40.50.1460">
    <property type="match status" value="1"/>
</dbReference>
<dbReference type="Pfam" id="PF01364">
    <property type="entry name" value="Peptidase_C25"/>
    <property type="match status" value="1"/>
</dbReference>
<dbReference type="AlphaFoldDB" id="A0A7C6AAF1"/>
<dbReference type="GO" id="GO:0006508">
    <property type="term" value="P:proteolysis"/>
    <property type="evidence" value="ECO:0007669"/>
    <property type="project" value="InterPro"/>
</dbReference>
<dbReference type="InterPro" id="IPR013783">
    <property type="entry name" value="Ig-like_fold"/>
</dbReference>
<gene>
    <name evidence="4" type="ORF">ENW73_07475</name>
</gene>
<reference evidence="4" key="1">
    <citation type="journal article" date="2020" name="mSystems">
        <title>Genome- and Community-Level Interaction Insights into Carbon Utilization and Element Cycling Functions of Hydrothermarchaeota in Hydrothermal Sediment.</title>
        <authorList>
            <person name="Zhou Z."/>
            <person name="Liu Y."/>
            <person name="Xu W."/>
            <person name="Pan J."/>
            <person name="Luo Z.H."/>
            <person name="Li M."/>
        </authorList>
    </citation>
    <scope>NUCLEOTIDE SEQUENCE [LARGE SCALE GENOMIC DNA]</scope>
    <source>
        <strain evidence="4">SpSt-876</strain>
    </source>
</reference>
<dbReference type="GO" id="GO:0004197">
    <property type="term" value="F:cysteine-type endopeptidase activity"/>
    <property type="evidence" value="ECO:0007669"/>
    <property type="project" value="InterPro"/>
</dbReference>
<keyword evidence="1" id="KW-0732">Signal</keyword>
<dbReference type="Gene3D" id="3.40.50.10390">
    <property type="entry name" value="Gingipain r, domain 1"/>
    <property type="match status" value="1"/>
</dbReference>
<dbReference type="InterPro" id="IPR026444">
    <property type="entry name" value="Secre_tail"/>
</dbReference>
<dbReference type="Gene3D" id="2.60.40.10">
    <property type="entry name" value="Immunoglobulins"/>
    <property type="match status" value="1"/>
</dbReference>
<dbReference type="EMBL" id="DTLI01000176">
    <property type="protein sequence ID" value="HHS52686.1"/>
    <property type="molecule type" value="Genomic_DNA"/>
</dbReference>
<dbReference type="NCBIfam" id="TIGR04183">
    <property type="entry name" value="Por_Secre_tail"/>
    <property type="match status" value="1"/>
</dbReference>
<evidence type="ECO:0000259" key="3">
    <source>
        <dbReference type="Pfam" id="PF08126"/>
    </source>
</evidence>
<name>A0A7C6AAF1_UNCW3</name>
<dbReference type="InterPro" id="IPR038490">
    <property type="entry name" value="Gingipain_propep_sf"/>
</dbReference>
<dbReference type="SUPFAM" id="SSF52129">
    <property type="entry name" value="Caspase-like"/>
    <property type="match status" value="1"/>
</dbReference>
<organism evidence="4">
    <name type="scientific">candidate division WOR-3 bacterium</name>
    <dbReference type="NCBI Taxonomy" id="2052148"/>
    <lineage>
        <taxon>Bacteria</taxon>
        <taxon>Bacteria division WOR-3</taxon>
    </lineage>
</organism>
<protein>
    <submittedName>
        <fullName evidence="4">T9SS type A sorting domain-containing protein</fullName>
    </submittedName>
</protein>
<comment type="caution">
    <text evidence="4">The sequence shown here is derived from an EMBL/GenBank/DDBJ whole genome shotgun (WGS) entry which is preliminary data.</text>
</comment>
<proteinExistence type="predicted"/>
<dbReference type="Gene3D" id="2.60.40.3800">
    <property type="match status" value="1"/>
</dbReference>
<dbReference type="InterPro" id="IPR029030">
    <property type="entry name" value="Caspase-like_dom_sf"/>
</dbReference>
<sequence length="1249" mass="137000">MLFMRQIQQKIRNGKLNSFSRENQKTISVVKNIGGKVKKSITILAIICLLAIDLNAGVITKTLTFAQDELSIAKVNGFDVPQLANFGSTGEIGKPILPEAVFNVLVPPSATVTKIEVVATKQVALTGHYQIHPAQPPRPISSKEPMSLIPPDANTYQSANLYPGKLIDFDYTGTKSGYRICGFAVYPLQYRPVTGELLLYTEVTLKITYEEGKVTPIELTASQKELFSEDVKALVINPEDVNTFSPPLRFSDNPDVDYVIITGNSFVTNFQPLADWRTKKGFRTEIKSVDWITANYTGRDTQEKIRRFIIDYFTNHGLKYVLLAGDNAIVPCRRIRAIVGSTTGNIPSDLYYSDLQWSWDANNNNIFGELGIDTMDVFADVYVGRASVDNANQITTFINKINTYEKNPNPTYLKKALFPSVMLWSSSNYHGRVVNQAIAAITPTGWQDDSIINPTSTSPMFNAINNGYHFCHPAAHGDDVGLYTEYGQEIYTTTTASAQTNGDKLTIMNSIACYPGNFEYSDCLAEECMNNPNGGTVAAIMNSRYGWGTPPSMGPSELLDVRFYDFFFNYDSIEIGVAHARAKDYYAYQARTQGVWEWCHFELNLFGDPEMPMWSDVPQVMTVTNPDTVETGPRNLQVTITTGGSPTANVLVCAYKPGEVFAKGRTNGSGQVNLTINAITPGTMYLTATGKNRLPVEKTIVVIMGTAQPYLTYHSLYIDDSGQPNPNNRLDPGETVNLIVTLRNIGTQDATNVIGTLRTASSYITLIDSTSNYGTIAQNDTASGDVYRLTASASTPPGTNIDFTLQVVADQGIWQPGFTCQVGEPPQPGMILADHDTGYCKLTVTCLGSIGFDEPPSAENFSPGGQVRLRRISLAKRKGNATTTILSDKPVLQSDFFPLGSGFSYPKTAVSQLYYGSMMAGNATNYVVDRFYGVPASNINYDWRVVDSLRFTIPPLNGDEQIQGSFNDAGHSTPKGLKVYQKSFASAGSGYDDFVVLVYRYVNTGSNAINGLYSGVICDFDIPTAPDDDVAGTNSSRRAAYMRNGSSQNPTVGIKLLSPTTAANLTVVDHDLYVYPSSQMTEQTKYQLLSGQISVPSSNRNYDWSVVVSAGPFNLASGAEQMVAYAILGGASEAEFLVHCDSAQSWFDNYCEITENENRQPDLNLSGISIQPNPFARSIRIAYELPSIGHLKILAYDINGRQIATILDQELTTTKGSAVWSPKNLPNGVYILKIETPMRTVLQKAMLLR</sequence>
<dbReference type="InterPro" id="IPR001769">
    <property type="entry name" value="Gingipain"/>
</dbReference>
<evidence type="ECO:0000259" key="2">
    <source>
        <dbReference type="Pfam" id="PF01364"/>
    </source>
</evidence>
<evidence type="ECO:0000313" key="4">
    <source>
        <dbReference type="EMBL" id="HHS52686.1"/>
    </source>
</evidence>
<feature type="domain" description="Gingipain" evidence="2">
    <location>
        <begin position="258"/>
        <end position="613"/>
    </location>
</feature>